<accession>A0ACA9N859</accession>
<protein>
    <submittedName>
        <fullName evidence="1">4685_t:CDS:1</fullName>
    </submittedName>
</protein>
<gene>
    <name evidence="1" type="ORF">SCALOS_LOCUS8118</name>
</gene>
<comment type="caution">
    <text evidence="1">The sequence shown here is derived from an EMBL/GenBank/DDBJ whole genome shotgun (WGS) entry which is preliminary data.</text>
</comment>
<dbReference type="Proteomes" id="UP000789860">
    <property type="component" value="Unassembled WGS sequence"/>
</dbReference>
<feature type="non-terminal residue" evidence="1">
    <location>
        <position position="61"/>
    </location>
</feature>
<evidence type="ECO:0000313" key="2">
    <source>
        <dbReference type="Proteomes" id="UP000789860"/>
    </source>
</evidence>
<dbReference type="EMBL" id="CAJVPM010020511">
    <property type="protein sequence ID" value="CAG8635336.1"/>
    <property type="molecule type" value="Genomic_DNA"/>
</dbReference>
<sequence>MKRAQKERRTQKNKPSSNSTSEFSKDNPYISNSAENTEKSNDSATPESTSTPLANLNQSSS</sequence>
<keyword evidence="2" id="KW-1185">Reference proteome</keyword>
<evidence type="ECO:0000313" key="1">
    <source>
        <dbReference type="EMBL" id="CAG8635336.1"/>
    </source>
</evidence>
<reference evidence="1" key="1">
    <citation type="submission" date="2021-06" db="EMBL/GenBank/DDBJ databases">
        <authorList>
            <person name="Kallberg Y."/>
            <person name="Tangrot J."/>
            <person name="Rosling A."/>
        </authorList>
    </citation>
    <scope>NUCLEOTIDE SEQUENCE</scope>
    <source>
        <strain evidence="1">AU212A</strain>
    </source>
</reference>
<organism evidence="1 2">
    <name type="scientific">Scutellospora calospora</name>
    <dbReference type="NCBI Taxonomy" id="85575"/>
    <lineage>
        <taxon>Eukaryota</taxon>
        <taxon>Fungi</taxon>
        <taxon>Fungi incertae sedis</taxon>
        <taxon>Mucoromycota</taxon>
        <taxon>Glomeromycotina</taxon>
        <taxon>Glomeromycetes</taxon>
        <taxon>Diversisporales</taxon>
        <taxon>Gigasporaceae</taxon>
        <taxon>Scutellospora</taxon>
    </lineage>
</organism>
<proteinExistence type="predicted"/>
<name>A0ACA9N859_9GLOM</name>